<keyword evidence="1" id="KW-0732">Signal</keyword>
<feature type="domain" description="Gnk2-homologous" evidence="3">
    <location>
        <begin position="84"/>
        <end position="191"/>
    </location>
</feature>
<dbReference type="InterPro" id="IPR002902">
    <property type="entry name" value="GNK2"/>
</dbReference>
<sequence length="200" mass="21856">MSITTGAQTNGGYFNDTVGTSADRIYGLGICYADGNLTICNSCLSTVASGIISDCPDSKDAGTWLESGPCFIRYSNENFFGVANTNSYYIYSSENYTDRELFGNARNALFDTLIAKINASANMVASGQESVNGIDKLYGLLQCTRDLNHQECYKCLSSLISDVQPPSLLSYTVGLRYFGFSCYVNYEMFPIMQTPEGISQ</sequence>
<proteinExistence type="predicted"/>
<gene>
    <name evidence="4" type="ORF">FCM35_KLT19744</name>
</gene>
<organism evidence="4 5">
    <name type="scientific">Carex littledalei</name>
    <dbReference type="NCBI Taxonomy" id="544730"/>
    <lineage>
        <taxon>Eukaryota</taxon>
        <taxon>Viridiplantae</taxon>
        <taxon>Streptophyta</taxon>
        <taxon>Embryophyta</taxon>
        <taxon>Tracheophyta</taxon>
        <taxon>Spermatophyta</taxon>
        <taxon>Magnoliopsida</taxon>
        <taxon>Liliopsida</taxon>
        <taxon>Poales</taxon>
        <taxon>Cyperaceae</taxon>
        <taxon>Cyperoideae</taxon>
        <taxon>Cariceae</taxon>
        <taxon>Carex</taxon>
        <taxon>Carex subgen. Euthyceras</taxon>
    </lineage>
</organism>
<evidence type="ECO:0000256" key="1">
    <source>
        <dbReference type="ARBA" id="ARBA00022729"/>
    </source>
</evidence>
<dbReference type="InterPro" id="IPR038408">
    <property type="entry name" value="GNK2_sf"/>
</dbReference>
<dbReference type="Pfam" id="PF01657">
    <property type="entry name" value="Stress-antifung"/>
    <property type="match status" value="2"/>
</dbReference>
<accession>A0A833R6J4</accession>
<keyword evidence="2" id="KW-0677">Repeat</keyword>
<dbReference type="Proteomes" id="UP000623129">
    <property type="component" value="Unassembled WGS sequence"/>
</dbReference>
<dbReference type="PANTHER" id="PTHR32099:SF42">
    <property type="entry name" value="CYSTEINE-RICH RECEPTOR-LIKE PROTEIN KINASE 9-RELATED"/>
    <property type="match status" value="1"/>
</dbReference>
<feature type="domain" description="Gnk2-homologous" evidence="3">
    <location>
        <begin position="1"/>
        <end position="79"/>
    </location>
</feature>
<dbReference type="Gene3D" id="3.30.430.20">
    <property type="entry name" value="Gnk2 domain, C-X8-C-X2-C motif"/>
    <property type="match status" value="2"/>
</dbReference>
<protein>
    <submittedName>
        <fullName evidence="4">Cysteine-rich repeat secretory protein 38-like protein</fullName>
    </submittedName>
</protein>
<reference evidence="4" key="1">
    <citation type="submission" date="2020-01" db="EMBL/GenBank/DDBJ databases">
        <title>Genome sequence of Kobresia littledalei, the first chromosome-level genome in the family Cyperaceae.</title>
        <authorList>
            <person name="Qu G."/>
        </authorList>
    </citation>
    <scope>NUCLEOTIDE SEQUENCE</scope>
    <source>
        <strain evidence="4">C.B.Clarke</strain>
        <tissue evidence="4">Leaf</tissue>
    </source>
</reference>
<dbReference type="CDD" id="cd23509">
    <property type="entry name" value="Gnk2-like"/>
    <property type="match status" value="2"/>
</dbReference>
<dbReference type="AlphaFoldDB" id="A0A833R6J4"/>
<comment type="caution">
    <text evidence="4">The sequence shown here is derived from an EMBL/GenBank/DDBJ whole genome shotgun (WGS) entry which is preliminary data.</text>
</comment>
<evidence type="ECO:0000256" key="2">
    <source>
        <dbReference type="ARBA" id="ARBA00022737"/>
    </source>
</evidence>
<dbReference type="OrthoDB" id="691790at2759"/>
<dbReference type="PROSITE" id="PS51473">
    <property type="entry name" value="GNK2"/>
    <property type="match status" value="2"/>
</dbReference>
<evidence type="ECO:0000313" key="4">
    <source>
        <dbReference type="EMBL" id="KAF3335237.1"/>
    </source>
</evidence>
<keyword evidence="5" id="KW-1185">Reference proteome</keyword>
<evidence type="ECO:0000313" key="5">
    <source>
        <dbReference type="Proteomes" id="UP000623129"/>
    </source>
</evidence>
<name>A0A833R6J4_9POAL</name>
<evidence type="ECO:0000259" key="3">
    <source>
        <dbReference type="PROSITE" id="PS51473"/>
    </source>
</evidence>
<dbReference type="PANTHER" id="PTHR32099">
    <property type="entry name" value="CYSTEINE-RICH REPEAT SECRETORY PROTEIN"/>
    <property type="match status" value="1"/>
</dbReference>
<dbReference type="EMBL" id="SWLB01000008">
    <property type="protein sequence ID" value="KAF3335237.1"/>
    <property type="molecule type" value="Genomic_DNA"/>
</dbReference>